<evidence type="ECO:0000256" key="1">
    <source>
        <dbReference type="SAM" id="Phobius"/>
    </source>
</evidence>
<dbReference type="RefSeq" id="WP_408126484.1">
    <property type="nucleotide sequence ID" value="NZ_JBFNFH010000006.1"/>
</dbReference>
<keyword evidence="1" id="KW-1133">Transmembrane helix</keyword>
<dbReference type="EMBL" id="JBFNFH010000006">
    <property type="protein sequence ID" value="MFM1524782.1"/>
    <property type="molecule type" value="Genomic_DNA"/>
</dbReference>
<sequence length="144" mass="16736">MNKKETLFNIKFCTLFVLFVTLFALILHLASLTPAPQNDPWGISDIYFSSIILSLIGLDKILVFVILIIIFRKKLSINSKFGEFTLKMFPSIYLSIMFQFLFLTLIDGSPINIFYPSYIFIFLILSSLYLIELFIIYKIAESFF</sequence>
<feature type="transmembrane region" description="Helical" evidence="1">
    <location>
        <begin position="117"/>
        <end position="137"/>
    </location>
</feature>
<feature type="transmembrane region" description="Helical" evidence="1">
    <location>
        <begin position="92"/>
        <end position="111"/>
    </location>
</feature>
<keyword evidence="1" id="KW-0812">Transmembrane</keyword>
<proteinExistence type="predicted"/>
<reference evidence="2 3" key="1">
    <citation type="journal article" date="2024" name="Front. Microbiol.">
        <title>Pangenomic and biochemical analyses of Helcococcus ovis reveal widespread tetracycline resistance and a novel bacterial species, Helcococcus bovis.</title>
        <authorList>
            <person name="Cunha F."/>
            <person name="Zhai Y."/>
            <person name="Casaro S."/>
            <person name="Jones K.L."/>
            <person name="Hernandez M."/>
            <person name="Bisinotto R.S."/>
            <person name="Kariyawasam S."/>
            <person name="Brown M.B."/>
            <person name="Phillips A."/>
            <person name="Jeong K.C."/>
            <person name="Galvao K.N."/>
        </authorList>
    </citation>
    <scope>NUCLEOTIDE SEQUENCE [LARGE SCALE GENOMIC DNA]</scope>
    <source>
        <strain evidence="2 3">KG197</strain>
    </source>
</reference>
<feature type="transmembrane region" description="Helical" evidence="1">
    <location>
        <begin position="46"/>
        <end position="71"/>
    </location>
</feature>
<comment type="caution">
    <text evidence="2">The sequence shown here is derived from an EMBL/GenBank/DDBJ whole genome shotgun (WGS) entry which is preliminary data.</text>
</comment>
<protein>
    <submittedName>
        <fullName evidence="2">Uncharacterized protein</fullName>
    </submittedName>
</protein>
<keyword evidence="3" id="KW-1185">Reference proteome</keyword>
<gene>
    <name evidence="2" type="ORF">ABGF40_03765</name>
</gene>
<feature type="transmembrane region" description="Helical" evidence="1">
    <location>
        <begin position="12"/>
        <end position="34"/>
    </location>
</feature>
<organism evidence="2 3">
    <name type="scientific">Helcococcus bovis</name>
    <dbReference type="NCBI Taxonomy" id="3153252"/>
    <lineage>
        <taxon>Bacteria</taxon>
        <taxon>Bacillati</taxon>
        <taxon>Bacillota</taxon>
        <taxon>Tissierellia</taxon>
        <taxon>Tissierellales</taxon>
        <taxon>Peptoniphilaceae</taxon>
        <taxon>Helcococcus</taxon>
    </lineage>
</organism>
<accession>A0ABW9F5P4</accession>
<evidence type="ECO:0000313" key="3">
    <source>
        <dbReference type="Proteomes" id="UP001629536"/>
    </source>
</evidence>
<keyword evidence="1" id="KW-0472">Membrane</keyword>
<evidence type="ECO:0000313" key="2">
    <source>
        <dbReference type="EMBL" id="MFM1524782.1"/>
    </source>
</evidence>
<name>A0ABW9F5P4_9FIRM</name>
<dbReference type="Proteomes" id="UP001629536">
    <property type="component" value="Unassembled WGS sequence"/>
</dbReference>